<dbReference type="SUPFAM" id="SSF50022">
    <property type="entry name" value="ISP domain"/>
    <property type="match status" value="1"/>
</dbReference>
<keyword evidence="4" id="KW-0560">Oxidoreductase</keyword>
<protein>
    <submittedName>
        <fullName evidence="9">Phenylpropionate dioxygenase-like ring-hydroxylating dioxygenase large terminal subunit</fullName>
    </submittedName>
    <submittedName>
        <fullName evidence="10">Rieske 2Fe-2S domain-containing protein</fullName>
    </submittedName>
</protein>
<name>A0A6I4UK92_9SPHN</name>
<evidence type="ECO:0000313" key="12">
    <source>
        <dbReference type="Proteomes" id="UP000548685"/>
    </source>
</evidence>
<gene>
    <name evidence="9" type="ORF">FHS52_001550</name>
    <name evidence="10" type="ORF">GRI59_11955</name>
</gene>
<dbReference type="GO" id="GO:0051537">
    <property type="term" value="F:2 iron, 2 sulfur cluster binding"/>
    <property type="evidence" value="ECO:0007669"/>
    <property type="project" value="UniProtKB-KW"/>
</dbReference>
<dbReference type="Proteomes" id="UP000548685">
    <property type="component" value="Unassembled WGS sequence"/>
</dbReference>
<organism evidence="10 11">
    <name type="scientific">Erythrobacter ramosus</name>
    <dbReference type="NCBI Taxonomy" id="35811"/>
    <lineage>
        <taxon>Bacteria</taxon>
        <taxon>Pseudomonadati</taxon>
        <taxon>Pseudomonadota</taxon>
        <taxon>Alphaproteobacteria</taxon>
        <taxon>Sphingomonadales</taxon>
        <taxon>Erythrobacteraceae</taxon>
        <taxon>Erythrobacter/Porphyrobacter group</taxon>
        <taxon>Erythrobacter</taxon>
    </lineage>
</organism>
<evidence type="ECO:0000256" key="5">
    <source>
        <dbReference type="ARBA" id="ARBA00023004"/>
    </source>
</evidence>
<dbReference type="GO" id="GO:0016491">
    <property type="term" value="F:oxidoreductase activity"/>
    <property type="evidence" value="ECO:0007669"/>
    <property type="project" value="UniProtKB-KW"/>
</dbReference>
<evidence type="ECO:0000259" key="8">
    <source>
        <dbReference type="PROSITE" id="PS51296"/>
    </source>
</evidence>
<dbReference type="PROSITE" id="PS51296">
    <property type="entry name" value="RIESKE"/>
    <property type="match status" value="1"/>
</dbReference>
<dbReference type="Gene3D" id="2.102.10.10">
    <property type="entry name" value="Rieske [2Fe-2S] iron-sulphur domain"/>
    <property type="match status" value="1"/>
</dbReference>
<dbReference type="InterPro" id="IPR036922">
    <property type="entry name" value="Rieske_2Fe-2S_sf"/>
</dbReference>
<evidence type="ECO:0000313" key="9">
    <source>
        <dbReference type="EMBL" id="MBB3775581.1"/>
    </source>
</evidence>
<reference evidence="9 12" key="2">
    <citation type="submission" date="2020-08" db="EMBL/GenBank/DDBJ databases">
        <title>Genomic Encyclopedia of Type Strains, Phase IV (KMG-IV): sequencing the most valuable type-strain genomes for metagenomic binning, comparative biology and taxonomic classification.</title>
        <authorList>
            <person name="Goeker M."/>
        </authorList>
    </citation>
    <scope>NUCLEOTIDE SEQUENCE [LARGE SCALE GENOMIC DNA]</scope>
    <source>
        <strain evidence="9 12">DSM 8510</strain>
    </source>
</reference>
<comment type="caution">
    <text evidence="10">The sequence shown here is derived from an EMBL/GenBank/DDBJ whole genome shotgun (WGS) entry which is preliminary data.</text>
</comment>
<dbReference type="RefSeq" id="WP_160761371.1">
    <property type="nucleotide sequence ID" value="NZ_BAAADZ010000010.1"/>
</dbReference>
<evidence type="ECO:0000256" key="4">
    <source>
        <dbReference type="ARBA" id="ARBA00023002"/>
    </source>
</evidence>
<keyword evidence="5" id="KW-0408">Iron</keyword>
<keyword evidence="6" id="KW-0411">Iron-sulfur</keyword>
<sequence length="457" mass="50889">MTRPDLTAPSDPALAPGEARCPGPSMQDILDADGDNAPAAMREEAYTFLGDTDVPFARYTDPAFHDLEMARLWPNVWQWACREEHIPDVGDRYVYDVGHHSVLVVRGADMAIRAFVNSCPHRGMKFAAEGSRGVRRANIRCPFHGMSWNLDGTLREIPCRWDFPHVSDDTFGLDEVACDTWGGFVFIHMGDNPPPLAEQLEVMPEHFKLWPMDDRYVALHTEKVLPANWKMAMEAFLEAFHVLETHAQAVYTAADANAQYDIFGKHVSRFIHAIGVPSPHLKQDISEQTLFGKLGRDPAALPPGASARAEHARLMREELGAAFGTDLSQVSTTEMMDSIEYFLFPNAFFFPGISIRLCYRFRPLGPDECLHEILVLQPLPASGERPPPATPIRLGVEDSYTTVPGFALAEILDQDTDNLALQRDGAKASRKGAQTLGNYQEARIRQLQLTLDSYLAG</sequence>
<evidence type="ECO:0000256" key="2">
    <source>
        <dbReference type="ARBA" id="ARBA00022714"/>
    </source>
</evidence>
<dbReference type="OrthoDB" id="7456916at2"/>
<dbReference type="Gene3D" id="3.90.380.10">
    <property type="entry name" value="Naphthalene 1,2-dioxygenase Alpha Subunit, Chain A, domain 1"/>
    <property type="match status" value="1"/>
</dbReference>
<dbReference type="EMBL" id="JACICE010000002">
    <property type="protein sequence ID" value="MBB3775581.1"/>
    <property type="molecule type" value="Genomic_DNA"/>
</dbReference>
<keyword evidence="2" id="KW-0001">2Fe-2S</keyword>
<evidence type="ECO:0000256" key="3">
    <source>
        <dbReference type="ARBA" id="ARBA00022723"/>
    </source>
</evidence>
<evidence type="ECO:0000313" key="10">
    <source>
        <dbReference type="EMBL" id="MXP39320.1"/>
    </source>
</evidence>
<evidence type="ECO:0000256" key="6">
    <source>
        <dbReference type="ARBA" id="ARBA00023014"/>
    </source>
</evidence>
<dbReference type="Pfam" id="PF00355">
    <property type="entry name" value="Rieske"/>
    <property type="match status" value="1"/>
</dbReference>
<feature type="region of interest" description="Disordered" evidence="7">
    <location>
        <begin position="1"/>
        <end position="27"/>
    </location>
</feature>
<dbReference type="CDD" id="cd08882">
    <property type="entry name" value="RHO_alpha_C_MupW-like"/>
    <property type="match status" value="1"/>
</dbReference>
<dbReference type="PANTHER" id="PTHR43756">
    <property type="entry name" value="CHOLINE MONOOXYGENASE, CHLOROPLASTIC"/>
    <property type="match status" value="1"/>
</dbReference>
<dbReference type="Proteomes" id="UP000430021">
    <property type="component" value="Unassembled WGS sequence"/>
</dbReference>
<dbReference type="InterPro" id="IPR017941">
    <property type="entry name" value="Rieske_2Fe-2S"/>
</dbReference>
<dbReference type="PRINTS" id="PR00090">
    <property type="entry name" value="RNGDIOXGNASE"/>
</dbReference>
<comment type="cofactor">
    <cofactor evidence="1">
        <name>Fe cation</name>
        <dbReference type="ChEBI" id="CHEBI:24875"/>
    </cofactor>
</comment>
<accession>A0A6I4UK92</accession>
<dbReference type="PANTHER" id="PTHR43756:SF5">
    <property type="entry name" value="CHOLINE MONOOXYGENASE, CHLOROPLASTIC"/>
    <property type="match status" value="1"/>
</dbReference>
<reference evidence="10 11" key="1">
    <citation type="submission" date="2019-12" db="EMBL/GenBank/DDBJ databases">
        <title>Genomic-based taxomic classification of the family Erythrobacteraceae.</title>
        <authorList>
            <person name="Xu L."/>
        </authorList>
    </citation>
    <scope>NUCLEOTIDE SEQUENCE [LARGE SCALE GENOMIC DNA]</scope>
    <source>
        <strain evidence="10 11">JCM 10282</strain>
    </source>
</reference>
<dbReference type="GO" id="GO:0005506">
    <property type="term" value="F:iron ion binding"/>
    <property type="evidence" value="ECO:0007669"/>
    <property type="project" value="InterPro"/>
</dbReference>
<proteinExistence type="predicted"/>
<feature type="domain" description="Rieske" evidence="8">
    <location>
        <begin position="77"/>
        <end position="187"/>
    </location>
</feature>
<dbReference type="SUPFAM" id="SSF55961">
    <property type="entry name" value="Bet v1-like"/>
    <property type="match status" value="1"/>
</dbReference>
<evidence type="ECO:0000256" key="1">
    <source>
        <dbReference type="ARBA" id="ARBA00001962"/>
    </source>
</evidence>
<dbReference type="InterPro" id="IPR015879">
    <property type="entry name" value="Ring_hydroxy_dOase_asu_C_dom"/>
</dbReference>
<dbReference type="InterPro" id="IPR001663">
    <property type="entry name" value="Rng_hydr_dOase-A"/>
</dbReference>
<dbReference type="Pfam" id="PF00848">
    <property type="entry name" value="Ring_hydroxyl_A"/>
    <property type="match status" value="1"/>
</dbReference>
<dbReference type="CDD" id="cd03469">
    <property type="entry name" value="Rieske_RO_Alpha_N"/>
    <property type="match status" value="1"/>
</dbReference>
<dbReference type="AlphaFoldDB" id="A0A6I4UK92"/>
<evidence type="ECO:0000313" key="11">
    <source>
        <dbReference type="Proteomes" id="UP000430021"/>
    </source>
</evidence>
<evidence type="ECO:0000256" key="7">
    <source>
        <dbReference type="SAM" id="MobiDB-lite"/>
    </source>
</evidence>
<keyword evidence="3" id="KW-0479">Metal-binding</keyword>
<dbReference type="EMBL" id="WTYB01000002">
    <property type="protein sequence ID" value="MXP39320.1"/>
    <property type="molecule type" value="Genomic_DNA"/>
</dbReference>
<keyword evidence="12" id="KW-1185">Reference proteome</keyword>